<evidence type="ECO:0000313" key="6">
    <source>
        <dbReference type="EMBL" id="WEW61911.1"/>
    </source>
</evidence>
<dbReference type="Gene3D" id="6.10.140.2220">
    <property type="match status" value="1"/>
</dbReference>
<dbReference type="EMBL" id="CP120631">
    <property type="protein sequence ID" value="WEW61911.1"/>
    <property type="molecule type" value="Genomic_DNA"/>
</dbReference>
<evidence type="ECO:0000256" key="2">
    <source>
        <dbReference type="ARBA" id="ARBA00022771"/>
    </source>
</evidence>
<dbReference type="SUPFAM" id="SSF144232">
    <property type="entry name" value="HIT/MYND zinc finger-like"/>
    <property type="match status" value="1"/>
</dbReference>
<dbReference type="InterPro" id="IPR002893">
    <property type="entry name" value="Znf_MYND"/>
</dbReference>
<keyword evidence="7" id="KW-1185">Reference proteome</keyword>
<evidence type="ECO:0000259" key="5">
    <source>
        <dbReference type="PROSITE" id="PS50865"/>
    </source>
</evidence>
<keyword evidence="1" id="KW-0479">Metal-binding</keyword>
<organism evidence="6 7">
    <name type="scientific">Emydomyces testavorans</name>
    <dbReference type="NCBI Taxonomy" id="2070801"/>
    <lineage>
        <taxon>Eukaryota</taxon>
        <taxon>Fungi</taxon>
        <taxon>Dikarya</taxon>
        <taxon>Ascomycota</taxon>
        <taxon>Pezizomycotina</taxon>
        <taxon>Eurotiomycetes</taxon>
        <taxon>Eurotiomycetidae</taxon>
        <taxon>Onygenales</taxon>
        <taxon>Nannizziopsiaceae</taxon>
        <taxon>Emydomyces</taxon>
    </lineage>
</organism>
<evidence type="ECO:0000313" key="7">
    <source>
        <dbReference type="Proteomes" id="UP001219355"/>
    </source>
</evidence>
<gene>
    <name evidence="6" type="ORF">PRK78_007411</name>
</gene>
<keyword evidence="3" id="KW-0862">Zinc</keyword>
<evidence type="ECO:0000256" key="3">
    <source>
        <dbReference type="ARBA" id="ARBA00022833"/>
    </source>
</evidence>
<name>A0AAF0DRD6_9EURO</name>
<proteinExistence type="predicted"/>
<dbReference type="AlphaFoldDB" id="A0AAF0DRD6"/>
<dbReference type="PROSITE" id="PS01360">
    <property type="entry name" value="ZF_MYND_1"/>
    <property type="match status" value="1"/>
</dbReference>
<evidence type="ECO:0000256" key="1">
    <source>
        <dbReference type="ARBA" id="ARBA00022723"/>
    </source>
</evidence>
<dbReference type="Pfam" id="PF01753">
    <property type="entry name" value="zf-MYND"/>
    <property type="match status" value="1"/>
</dbReference>
<dbReference type="PROSITE" id="PS50865">
    <property type="entry name" value="ZF_MYND_2"/>
    <property type="match status" value="1"/>
</dbReference>
<dbReference type="GO" id="GO:0008270">
    <property type="term" value="F:zinc ion binding"/>
    <property type="evidence" value="ECO:0007669"/>
    <property type="project" value="UniProtKB-KW"/>
</dbReference>
<reference evidence="6" key="1">
    <citation type="submission" date="2023-03" db="EMBL/GenBank/DDBJ databases">
        <title>Emydomyces testavorans Genome Sequence.</title>
        <authorList>
            <person name="Hoyer L."/>
        </authorList>
    </citation>
    <scope>NUCLEOTIDE SEQUENCE</scope>
    <source>
        <strain evidence="6">16-2883</strain>
    </source>
</reference>
<dbReference type="Proteomes" id="UP001219355">
    <property type="component" value="Chromosome 5"/>
</dbReference>
<accession>A0AAF0DRD6</accession>
<feature type="domain" description="MYND-type" evidence="5">
    <location>
        <begin position="10"/>
        <end position="47"/>
    </location>
</feature>
<sequence>MASTVLPSGCGVCGKKKDLLRCSGCKVMPYCGREHQAAHYPSHKSACNAIKKHRRRMEEEEQLLRNHPDDIFIPPGDPFVTSVGNFWGIYPTRDYMRARFALADTMRRVKNVESVQAQLDHFMDMLRLCRGDNMGLRALVPALMLRLNKDQECYDFLKWWNVTAADSDYDWEDMSGPYLDCQNADVFEPIDGFCRKYVELSHTVALLLLKIKSLFDLLRLEQSSSALRPKVPQEILDLVLLFVPQSPAVAAHHEIIHGETRQALIEKLKTQINELYTHIDRANIHFWPAFMTPEKHLDALPASFSLGSVEEMQLVLKWNYDAWIETHGAIEFIMAKIQEKLF</sequence>
<keyword evidence="2 4" id="KW-0863">Zinc-finger</keyword>
<evidence type="ECO:0000256" key="4">
    <source>
        <dbReference type="PROSITE-ProRule" id="PRU00134"/>
    </source>
</evidence>
<protein>
    <recommendedName>
        <fullName evidence="5">MYND-type domain-containing protein</fullName>
    </recommendedName>
</protein>